<feature type="region of interest" description="Disordered" evidence="1">
    <location>
        <begin position="220"/>
        <end position="256"/>
    </location>
</feature>
<dbReference type="InterPro" id="IPR050149">
    <property type="entry name" value="Collagen_superfamily"/>
</dbReference>
<evidence type="ECO:0000256" key="2">
    <source>
        <dbReference type="SAM" id="SignalP"/>
    </source>
</evidence>
<dbReference type="PANTHER" id="PTHR24023:SF1095">
    <property type="entry name" value="EGF-LIKE DOMAIN-CONTAINING PROTEIN"/>
    <property type="match status" value="1"/>
</dbReference>
<dbReference type="PANTHER" id="PTHR24023">
    <property type="entry name" value="COLLAGEN ALPHA"/>
    <property type="match status" value="1"/>
</dbReference>
<comment type="caution">
    <text evidence="3">The sequence shown here is derived from an EMBL/GenBank/DDBJ whole genome shotgun (WGS) entry which is preliminary data.</text>
</comment>
<evidence type="ECO:0000313" key="4">
    <source>
        <dbReference type="Proteomes" id="UP001549320"/>
    </source>
</evidence>
<feature type="region of interest" description="Disordered" evidence="1">
    <location>
        <begin position="82"/>
        <end position="117"/>
    </location>
</feature>
<evidence type="ECO:0000313" key="3">
    <source>
        <dbReference type="EMBL" id="MET4576478.1"/>
    </source>
</evidence>
<sequence length="382" mass="35010">MTHLVNFRTGLRPLAVATTMLMGGVAVHAQVSLSGANGVAIKTPAGSVITGFSNDGSVTIPALGSSGGYVFTDPTGKLAVGAGPTGPAGATGATGPTGADGVTGPTGAAGVTGPTGAAGVTGPTGAAGVTGPTGAAGVTGPAGAAGVTGPTGAAGVTGPTGAAGVTGPTGAAGVTGPTGAAGVTGPVGATGVAGPTGPMGTQGLVGPQGPIGPIGPIGPQGPQGPNGIQGPAGPAGTPGASITGPTGPTGPAGSGSSTVMLFGNAGGTISTSQTRYIGISGSAQTLNVGLGFAMPAAGTINTVRIVANDSPNDGGGTQQYAFTVFVNSTPTALGCTIAEFNVTCTASASVAFVAGDVITLRSVPSGSPNQISPAWSVRLTPN</sequence>
<feature type="signal peptide" evidence="2">
    <location>
        <begin position="1"/>
        <end position="29"/>
    </location>
</feature>
<evidence type="ECO:0000256" key="1">
    <source>
        <dbReference type="SAM" id="MobiDB-lite"/>
    </source>
</evidence>
<feature type="chain" id="PRO_5047301152" description="Collagen-like protein" evidence="2">
    <location>
        <begin position="30"/>
        <end position="382"/>
    </location>
</feature>
<dbReference type="Pfam" id="PF01391">
    <property type="entry name" value="Collagen"/>
    <property type="match status" value="1"/>
</dbReference>
<dbReference type="Proteomes" id="UP001549320">
    <property type="component" value="Unassembled WGS sequence"/>
</dbReference>
<gene>
    <name evidence="3" type="ORF">ABIE13_001587</name>
</gene>
<accession>A0ABV2Q7B3</accession>
<keyword evidence="2" id="KW-0732">Signal</keyword>
<proteinExistence type="predicted"/>
<evidence type="ECO:0008006" key="5">
    <source>
        <dbReference type="Google" id="ProtNLM"/>
    </source>
</evidence>
<protein>
    <recommendedName>
        <fullName evidence="5">Collagen-like protein</fullName>
    </recommendedName>
</protein>
<keyword evidence="4" id="KW-1185">Reference proteome</keyword>
<dbReference type="EMBL" id="JBEPSH010000003">
    <property type="protein sequence ID" value="MET4576478.1"/>
    <property type="molecule type" value="Genomic_DNA"/>
</dbReference>
<reference evidence="3 4" key="1">
    <citation type="submission" date="2024-06" db="EMBL/GenBank/DDBJ databases">
        <title>Sorghum-associated microbial communities from plants grown in Nebraska, USA.</title>
        <authorList>
            <person name="Schachtman D."/>
        </authorList>
    </citation>
    <scope>NUCLEOTIDE SEQUENCE [LARGE SCALE GENOMIC DNA]</scope>
    <source>
        <strain evidence="3 4">2709</strain>
    </source>
</reference>
<feature type="compositionally biased region" description="Low complexity" evidence="1">
    <location>
        <begin position="223"/>
        <end position="256"/>
    </location>
</feature>
<name>A0ABV2Q7B3_9BURK</name>
<organism evidence="3 4">
    <name type="scientific">Ottowia thiooxydans</name>
    <dbReference type="NCBI Taxonomy" id="219182"/>
    <lineage>
        <taxon>Bacteria</taxon>
        <taxon>Pseudomonadati</taxon>
        <taxon>Pseudomonadota</taxon>
        <taxon>Betaproteobacteria</taxon>
        <taxon>Burkholderiales</taxon>
        <taxon>Comamonadaceae</taxon>
        <taxon>Ottowia</taxon>
    </lineage>
</organism>
<dbReference type="InterPro" id="IPR008160">
    <property type="entry name" value="Collagen"/>
</dbReference>